<dbReference type="Proteomes" id="UP000681967">
    <property type="component" value="Unassembled WGS sequence"/>
</dbReference>
<proteinExistence type="predicted"/>
<keyword evidence="2" id="KW-0963">Cytoplasm</keyword>
<dbReference type="EMBL" id="CAJOBH010149964">
    <property type="protein sequence ID" value="CAF4841905.1"/>
    <property type="molecule type" value="Genomic_DNA"/>
</dbReference>
<evidence type="ECO:0000313" key="3">
    <source>
        <dbReference type="EMBL" id="CAF4841905.1"/>
    </source>
</evidence>
<name>A0A8S3BQ64_9BILA</name>
<dbReference type="InterPro" id="IPR048256">
    <property type="entry name" value="Tektin-like"/>
</dbReference>
<evidence type="ECO:0000256" key="1">
    <source>
        <dbReference type="ARBA" id="ARBA00004496"/>
    </source>
</evidence>
<protein>
    <submittedName>
        <fullName evidence="3">Uncharacterized protein</fullName>
    </submittedName>
</protein>
<comment type="caution">
    <text evidence="3">The sequence shown here is derived from an EMBL/GenBank/DDBJ whole genome shotgun (WGS) entry which is preliminary data.</text>
</comment>
<feature type="non-terminal residue" evidence="3">
    <location>
        <position position="1"/>
    </location>
</feature>
<dbReference type="Pfam" id="PF03148">
    <property type="entry name" value="Tektin"/>
    <property type="match status" value="1"/>
</dbReference>
<organism evidence="3 4">
    <name type="scientific">Rotaria magnacalcarata</name>
    <dbReference type="NCBI Taxonomy" id="392030"/>
    <lineage>
        <taxon>Eukaryota</taxon>
        <taxon>Metazoa</taxon>
        <taxon>Spiralia</taxon>
        <taxon>Gnathifera</taxon>
        <taxon>Rotifera</taxon>
        <taxon>Eurotatoria</taxon>
        <taxon>Bdelloidea</taxon>
        <taxon>Philodinida</taxon>
        <taxon>Philodinidae</taxon>
        <taxon>Rotaria</taxon>
    </lineage>
</organism>
<dbReference type="GO" id="GO:0005737">
    <property type="term" value="C:cytoplasm"/>
    <property type="evidence" value="ECO:0007669"/>
    <property type="project" value="UniProtKB-SubCell"/>
</dbReference>
<evidence type="ECO:0000313" key="4">
    <source>
        <dbReference type="Proteomes" id="UP000681967"/>
    </source>
</evidence>
<gene>
    <name evidence="3" type="ORF">BYL167_LOCUS49847</name>
</gene>
<accession>A0A8S3BQ64</accession>
<comment type="subcellular location">
    <subcellularLocation>
        <location evidence="1">Cytoplasm</location>
    </subcellularLocation>
</comment>
<reference evidence="3" key="1">
    <citation type="submission" date="2021-02" db="EMBL/GenBank/DDBJ databases">
        <authorList>
            <person name="Nowell W R."/>
        </authorList>
    </citation>
    <scope>NUCLEOTIDE SEQUENCE</scope>
</reference>
<dbReference type="GO" id="GO:0005929">
    <property type="term" value="C:cilium"/>
    <property type="evidence" value="ECO:0007669"/>
    <property type="project" value="UniProtKB-ARBA"/>
</dbReference>
<evidence type="ECO:0000256" key="2">
    <source>
        <dbReference type="ARBA" id="ARBA00022490"/>
    </source>
</evidence>
<sequence length="72" mass="8297">DLLRKLRQEENAVQHLLRSKSSLEQDLTIKKNSLFIDSEKVLGIRRLFMMDAREKSSLPSVSCSQSHDLINV</sequence>
<dbReference type="AlphaFoldDB" id="A0A8S3BQ64"/>